<gene>
    <name evidence="1" type="ORF">PPRIM_AZ9-3.1.T1540011</name>
</gene>
<dbReference type="EMBL" id="CAJJDM010000159">
    <property type="protein sequence ID" value="CAD8113054.1"/>
    <property type="molecule type" value="Genomic_DNA"/>
</dbReference>
<organism evidence="1 2">
    <name type="scientific">Paramecium primaurelia</name>
    <dbReference type="NCBI Taxonomy" id="5886"/>
    <lineage>
        <taxon>Eukaryota</taxon>
        <taxon>Sar</taxon>
        <taxon>Alveolata</taxon>
        <taxon>Ciliophora</taxon>
        <taxon>Intramacronucleata</taxon>
        <taxon>Oligohymenophorea</taxon>
        <taxon>Peniculida</taxon>
        <taxon>Parameciidae</taxon>
        <taxon>Paramecium</taxon>
    </lineage>
</organism>
<protein>
    <submittedName>
        <fullName evidence="1">Uncharacterized protein</fullName>
    </submittedName>
</protein>
<evidence type="ECO:0000313" key="2">
    <source>
        <dbReference type="Proteomes" id="UP000688137"/>
    </source>
</evidence>
<dbReference type="Proteomes" id="UP000688137">
    <property type="component" value="Unassembled WGS sequence"/>
</dbReference>
<evidence type="ECO:0000313" key="1">
    <source>
        <dbReference type="EMBL" id="CAD8113054.1"/>
    </source>
</evidence>
<keyword evidence="2" id="KW-1185">Reference proteome</keyword>
<comment type="caution">
    <text evidence="1">The sequence shown here is derived from an EMBL/GenBank/DDBJ whole genome shotgun (WGS) entry which is preliminary data.</text>
</comment>
<accession>A0A8S1QD58</accession>
<name>A0A8S1QD58_PARPR</name>
<proteinExistence type="predicted"/>
<sequence>MVKICMMDWNIQFCLDMFGYYTQIININIIIPYNIVYKTNLMFDHQIDASFYPYHLQYIYNMDYMRINVLAATAASAQLWQFHIYVYE</sequence>
<dbReference type="AlphaFoldDB" id="A0A8S1QD58"/>
<reference evidence="1" key="1">
    <citation type="submission" date="2021-01" db="EMBL/GenBank/DDBJ databases">
        <authorList>
            <consortium name="Genoscope - CEA"/>
            <person name="William W."/>
        </authorList>
    </citation>
    <scope>NUCLEOTIDE SEQUENCE</scope>
</reference>